<evidence type="ECO:0000256" key="4">
    <source>
        <dbReference type="PIRSR" id="PIRSR600821-50"/>
    </source>
</evidence>
<accession>A0A848IUM1</accession>
<dbReference type="RefSeq" id="WP_169677602.1">
    <property type="nucleotide sequence ID" value="NZ_JABBNU010000001.1"/>
</dbReference>
<evidence type="ECO:0000313" key="8">
    <source>
        <dbReference type="Proteomes" id="UP000559010"/>
    </source>
</evidence>
<dbReference type="InterPro" id="IPR011079">
    <property type="entry name" value="Ala_racemase_C"/>
</dbReference>
<dbReference type="SUPFAM" id="SSF50621">
    <property type="entry name" value="Alanine racemase C-terminal domain-like"/>
    <property type="match status" value="1"/>
</dbReference>
<dbReference type="SUPFAM" id="SSF51419">
    <property type="entry name" value="PLP-binding barrel"/>
    <property type="match status" value="1"/>
</dbReference>
<dbReference type="PRINTS" id="PR00992">
    <property type="entry name" value="ALARACEMASE"/>
</dbReference>
<dbReference type="InterPro" id="IPR020622">
    <property type="entry name" value="Ala_racemase_pyridoxalP-BS"/>
</dbReference>
<evidence type="ECO:0000256" key="2">
    <source>
        <dbReference type="ARBA" id="ARBA00022898"/>
    </source>
</evidence>
<sequence>MSHTSYIEINSEAYKNNLDFIKTQINRDTIISSVVKGNAYGHGIEEFVKIAVESGVKHFSVYSSYEARRVFEVIKGKGFTLMIMGDIHSEDLEWAIQNEIEFFVFEKQRLKKAREISERIGKKAICHIEVETGMNRTGFDESEIEEVFSFMVQYKENLYFKALCTHFAGAESITNYVRVENQCKKFLRVKEQSEKLEVKPDIYHTCCSAALIRYPHMQFDLVRVGILQYGFWPSREIFIEYLKNKKVKESPLWRLISWKSRIMSIQNVHTGDYVGYGTTFLAGHDMKIAIVPIGYANGFSRTLSNTGRVLIRGERVTVVGIVNMNCLQIDVTGIEDVSIDDEVVIIGNQGDLEVTVSSFSELSDQLNYELLTRLPQDIPRYIK</sequence>
<evidence type="ECO:0000256" key="3">
    <source>
        <dbReference type="ARBA" id="ARBA00023235"/>
    </source>
</evidence>
<proteinExistence type="predicted"/>
<dbReference type="EC" id="5.1.1.1" evidence="7"/>
<dbReference type="GO" id="GO:0030170">
    <property type="term" value="F:pyridoxal phosphate binding"/>
    <property type="evidence" value="ECO:0007669"/>
    <property type="project" value="TreeGrafter"/>
</dbReference>
<dbReference type="Gene3D" id="3.20.20.10">
    <property type="entry name" value="Alanine racemase"/>
    <property type="match status" value="1"/>
</dbReference>
<dbReference type="InterPro" id="IPR029066">
    <property type="entry name" value="PLP-binding_barrel"/>
</dbReference>
<keyword evidence="8" id="KW-1185">Reference proteome</keyword>
<dbReference type="Pfam" id="PF01168">
    <property type="entry name" value="Ala_racemase_N"/>
    <property type="match status" value="1"/>
</dbReference>
<dbReference type="GO" id="GO:0030632">
    <property type="term" value="P:D-alanine biosynthetic process"/>
    <property type="evidence" value="ECO:0007669"/>
    <property type="project" value="TreeGrafter"/>
</dbReference>
<dbReference type="Pfam" id="PF00842">
    <property type="entry name" value="Ala_racemase_C"/>
    <property type="match status" value="1"/>
</dbReference>
<organism evidence="7 8">
    <name type="scientific">Marinigracilibium pacificum</name>
    <dbReference type="NCBI Taxonomy" id="2729599"/>
    <lineage>
        <taxon>Bacteria</taxon>
        <taxon>Pseudomonadati</taxon>
        <taxon>Bacteroidota</taxon>
        <taxon>Cytophagia</taxon>
        <taxon>Cytophagales</taxon>
        <taxon>Flammeovirgaceae</taxon>
        <taxon>Marinigracilibium</taxon>
    </lineage>
</organism>
<dbReference type="GO" id="GO:0008784">
    <property type="term" value="F:alanine racemase activity"/>
    <property type="evidence" value="ECO:0007669"/>
    <property type="project" value="UniProtKB-EC"/>
</dbReference>
<dbReference type="GO" id="GO:0005829">
    <property type="term" value="C:cytosol"/>
    <property type="evidence" value="ECO:0007669"/>
    <property type="project" value="TreeGrafter"/>
</dbReference>
<dbReference type="InterPro" id="IPR009006">
    <property type="entry name" value="Ala_racemase/Decarboxylase_C"/>
</dbReference>
<feature type="binding site" evidence="5">
    <location>
        <position position="136"/>
    </location>
    <ligand>
        <name>substrate</name>
    </ligand>
</feature>
<dbReference type="InterPro" id="IPR000821">
    <property type="entry name" value="Ala_racemase"/>
</dbReference>
<comment type="cofactor">
    <cofactor evidence="1 4">
        <name>pyridoxal 5'-phosphate</name>
        <dbReference type="ChEBI" id="CHEBI:597326"/>
    </cofactor>
</comment>
<feature type="modified residue" description="N6-(pyridoxal phosphate)lysine" evidence="4">
    <location>
        <position position="36"/>
    </location>
</feature>
<feature type="binding site" evidence="5">
    <location>
        <position position="324"/>
    </location>
    <ligand>
        <name>substrate</name>
    </ligand>
</feature>
<dbReference type="PROSITE" id="PS00395">
    <property type="entry name" value="ALANINE_RACEMASE"/>
    <property type="match status" value="1"/>
</dbReference>
<dbReference type="Proteomes" id="UP000559010">
    <property type="component" value="Unassembled WGS sequence"/>
</dbReference>
<dbReference type="InterPro" id="IPR001608">
    <property type="entry name" value="Ala_racemase_N"/>
</dbReference>
<evidence type="ECO:0000259" key="6">
    <source>
        <dbReference type="SMART" id="SM01005"/>
    </source>
</evidence>
<feature type="domain" description="Alanine racemase C-terminal" evidence="6">
    <location>
        <begin position="255"/>
        <end position="383"/>
    </location>
</feature>
<dbReference type="PANTHER" id="PTHR30511">
    <property type="entry name" value="ALANINE RACEMASE"/>
    <property type="match status" value="1"/>
</dbReference>
<dbReference type="Gene3D" id="2.40.37.10">
    <property type="entry name" value="Lyase, Ornithine Decarboxylase, Chain A, domain 1"/>
    <property type="match status" value="1"/>
</dbReference>
<reference evidence="7 8" key="1">
    <citation type="submission" date="2020-04" db="EMBL/GenBank/DDBJ databases">
        <title>Flammeovirgaceae bacterium KN852 isolated from deep sea.</title>
        <authorList>
            <person name="Zhang D.-C."/>
        </authorList>
    </citation>
    <scope>NUCLEOTIDE SEQUENCE [LARGE SCALE GENOMIC DNA]</scope>
    <source>
        <strain evidence="7 8">KN852</strain>
    </source>
</reference>
<keyword evidence="2 4" id="KW-0663">Pyridoxal phosphate</keyword>
<protein>
    <submittedName>
        <fullName evidence="7">Alanine racemase</fullName>
        <ecNumber evidence="7">5.1.1.1</ecNumber>
    </submittedName>
</protein>
<dbReference type="AlphaFoldDB" id="A0A848IUM1"/>
<dbReference type="NCBIfam" id="TIGR00492">
    <property type="entry name" value="alr"/>
    <property type="match status" value="1"/>
</dbReference>
<evidence type="ECO:0000256" key="5">
    <source>
        <dbReference type="PIRSR" id="PIRSR600821-52"/>
    </source>
</evidence>
<keyword evidence="3 7" id="KW-0413">Isomerase</keyword>
<dbReference type="CDD" id="cd00430">
    <property type="entry name" value="PLPDE_III_AR"/>
    <property type="match status" value="1"/>
</dbReference>
<comment type="caution">
    <text evidence="7">The sequence shown here is derived from an EMBL/GenBank/DDBJ whole genome shotgun (WGS) entry which is preliminary data.</text>
</comment>
<dbReference type="PANTHER" id="PTHR30511:SF0">
    <property type="entry name" value="ALANINE RACEMASE, CATABOLIC-RELATED"/>
    <property type="match status" value="1"/>
</dbReference>
<evidence type="ECO:0000313" key="7">
    <source>
        <dbReference type="EMBL" id="NMM46985.1"/>
    </source>
</evidence>
<evidence type="ECO:0000256" key="1">
    <source>
        <dbReference type="ARBA" id="ARBA00001933"/>
    </source>
</evidence>
<gene>
    <name evidence="7" type="primary">alr</name>
    <name evidence="7" type="ORF">HH304_01135</name>
</gene>
<dbReference type="EMBL" id="JABBNU010000001">
    <property type="protein sequence ID" value="NMM46985.1"/>
    <property type="molecule type" value="Genomic_DNA"/>
</dbReference>
<name>A0A848IUM1_9BACT</name>
<dbReference type="SMART" id="SM01005">
    <property type="entry name" value="Ala_racemase_C"/>
    <property type="match status" value="1"/>
</dbReference>